<evidence type="ECO:0000313" key="2">
    <source>
        <dbReference type="EMBL" id="ETO83139.1"/>
    </source>
</evidence>
<name>A0A081AW78_PHYNI</name>
<reference evidence="2 3" key="1">
    <citation type="submission" date="2013-11" db="EMBL/GenBank/DDBJ databases">
        <title>The Genome Sequence of Phytophthora parasitica P1976.</title>
        <authorList>
            <consortium name="The Broad Institute Genomics Platform"/>
            <person name="Russ C."/>
            <person name="Tyler B."/>
            <person name="Panabieres F."/>
            <person name="Shan W."/>
            <person name="Tripathy S."/>
            <person name="Grunwald N."/>
            <person name="Machado M."/>
            <person name="Johnson C.S."/>
            <person name="Walker B."/>
            <person name="Young S."/>
            <person name="Zeng Q."/>
            <person name="Gargeya S."/>
            <person name="Fitzgerald M."/>
            <person name="Haas B."/>
            <person name="Abouelleil A."/>
            <person name="Allen A.W."/>
            <person name="Alvarado L."/>
            <person name="Arachchi H.M."/>
            <person name="Berlin A.M."/>
            <person name="Chapman S.B."/>
            <person name="Gainer-Dewar J."/>
            <person name="Goldberg J."/>
            <person name="Griggs A."/>
            <person name="Gujja S."/>
            <person name="Hansen M."/>
            <person name="Howarth C."/>
            <person name="Imamovic A."/>
            <person name="Ireland A."/>
            <person name="Larimer J."/>
            <person name="McCowan C."/>
            <person name="Murphy C."/>
            <person name="Pearson M."/>
            <person name="Poon T.W."/>
            <person name="Priest M."/>
            <person name="Roberts A."/>
            <person name="Saif S."/>
            <person name="Shea T."/>
            <person name="Sisk P."/>
            <person name="Sykes S."/>
            <person name="Wortman J."/>
            <person name="Nusbaum C."/>
            <person name="Birren B."/>
        </authorList>
    </citation>
    <scope>NUCLEOTIDE SEQUENCE [LARGE SCALE GENOMIC DNA]</scope>
    <source>
        <strain evidence="2 3">P1976</strain>
    </source>
</reference>
<dbReference type="Proteomes" id="UP000028582">
    <property type="component" value="Unassembled WGS sequence"/>
</dbReference>
<proteinExistence type="predicted"/>
<feature type="chain" id="PRO_5001754699" description="RxLR effector protein" evidence="1">
    <location>
        <begin position="20"/>
        <end position="146"/>
    </location>
</feature>
<dbReference type="AlphaFoldDB" id="A0A081AW78"/>
<protein>
    <recommendedName>
        <fullName evidence="4">RxLR effector protein</fullName>
    </recommendedName>
</protein>
<evidence type="ECO:0000313" key="3">
    <source>
        <dbReference type="Proteomes" id="UP000028582"/>
    </source>
</evidence>
<organism evidence="2 3">
    <name type="scientific">Phytophthora nicotianae P1976</name>
    <dbReference type="NCBI Taxonomy" id="1317066"/>
    <lineage>
        <taxon>Eukaryota</taxon>
        <taxon>Sar</taxon>
        <taxon>Stramenopiles</taxon>
        <taxon>Oomycota</taxon>
        <taxon>Peronosporomycetes</taxon>
        <taxon>Peronosporales</taxon>
        <taxon>Peronosporaceae</taxon>
        <taxon>Phytophthora</taxon>
    </lineage>
</organism>
<dbReference type="EMBL" id="ANJA01000552">
    <property type="protein sequence ID" value="ETO83139.1"/>
    <property type="molecule type" value="Genomic_DNA"/>
</dbReference>
<evidence type="ECO:0008006" key="4">
    <source>
        <dbReference type="Google" id="ProtNLM"/>
    </source>
</evidence>
<comment type="caution">
    <text evidence="2">The sequence shown here is derived from an EMBL/GenBank/DDBJ whole genome shotgun (WGS) entry which is preliminary data.</text>
</comment>
<gene>
    <name evidence="2" type="ORF">F444_02788</name>
</gene>
<sequence length="146" mass="17034">MRWFICTVLSILFMLFATAETVASGPNFEIVTKDSRFVTSFPVRELSTAHNGKAKRSLRGNSNHVANEELKSKDEERGIRDYLLNKIVNRLFKLAYIGGMTPLTLRAKNMGRKSFIFNDYKIWWETVQKTGKMPKWNYQDPKWNHV</sequence>
<evidence type="ECO:0000256" key="1">
    <source>
        <dbReference type="SAM" id="SignalP"/>
    </source>
</evidence>
<dbReference type="OrthoDB" id="126213at2759"/>
<keyword evidence="1" id="KW-0732">Signal</keyword>
<accession>A0A081AW78</accession>
<feature type="signal peptide" evidence="1">
    <location>
        <begin position="1"/>
        <end position="19"/>
    </location>
</feature>